<reference evidence="2" key="1">
    <citation type="submission" date="2020-10" db="EMBL/GenBank/DDBJ databases">
        <title>Phylogeny of dyella-like bacteria.</title>
        <authorList>
            <person name="Fu J."/>
        </authorList>
    </citation>
    <scope>NUCLEOTIDE SEQUENCE</scope>
    <source>
        <strain evidence="2">DHON07</strain>
    </source>
</reference>
<dbReference type="InterPro" id="IPR036291">
    <property type="entry name" value="NAD(P)-bd_dom_sf"/>
</dbReference>
<feature type="domain" description="NAD(P)-binding" evidence="1">
    <location>
        <begin position="9"/>
        <end position="145"/>
    </location>
</feature>
<dbReference type="PANTHER" id="PTHR43162:SF1">
    <property type="entry name" value="PRESTALK A DIFFERENTIATION PROTEIN A"/>
    <property type="match status" value="1"/>
</dbReference>
<evidence type="ECO:0000259" key="1">
    <source>
        <dbReference type="Pfam" id="PF13460"/>
    </source>
</evidence>
<sequence length="294" mass="32067">MIVLTAPTSDIGQQVLTRLLEANAPVRIIARDPSRLADDMRSRVQIVQGSHSDTEVVNRAFFDAEAVFWLLPPNPHAESLEAAFVDFARPAAAALKAHKVKRVVSISALGRGTPFDKTAGHVTASLAMDDLLASTGVALRTLTMPSFMDNIARQAGAIKCQGLLSSPISGDLKMPSCATRDIAAVAGHWLLNGDWSGQKDVAVLGAADISFNEMTKIISEVFDIQMRFEQVGFADYKARFLRHGFSEAMAQGMRDMMFAKNEGLDLGIRRTPKNTTSTTFRQWCEDVLKPAMQD</sequence>
<protein>
    <submittedName>
        <fullName evidence="2">NAD(P)H-binding protein</fullName>
    </submittedName>
</protein>
<gene>
    <name evidence="2" type="ORF">ISS99_03905</name>
</gene>
<dbReference type="Gene3D" id="3.90.25.10">
    <property type="entry name" value="UDP-galactose 4-epimerase, domain 1"/>
    <property type="match status" value="1"/>
</dbReference>
<dbReference type="InterPro" id="IPR016040">
    <property type="entry name" value="NAD(P)-bd_dom"/>
</dbReference>
<dbReference type="Proteomes" id="UP001430193">
    <property type="component" value="Unassembled WGS sequence"/>
</dbReference>
<evidence type="ECO:0000313" key="3">
    <source>
        <dbReference type="Proteomes" id="UP001430193"/>
    </source>
</evidence>
<proteinExistence type="predicted"/>
<organism evidence="2 3">
    <name type="scientific">Dyella mobilis</name>
    <dbReference type="NCBI Taxonomy" id="1849582"/>
    <lineage>
        <taxon>Bacteria</taxon>
        <taxon>Pseudomonadati</taxon>
        <taxon>Pseudomonadota</taxon>
        <taxon>Gammaproteobacteria</taxon>
        <taxon>Lysobacterales</taxon>
        <taxon>Rhodanobacteraceae</taxon>
        <taxon>Dyella</taxon>
    </lineage>
</organism>
<dbReference type="Gene3D" id="3.40.50.720">
    <property type="entry name" value="NAD(P)-binding Rossmann-like Domain"/>
    <property type="match status" value="1"/>
</dbReference>
<evidence type="ECO:0000313" key="2">
    <source>
        <dbReference type="EMBL" id="MBM7128659.1"/>
    </source>
</evidence>
<dbReference type="Pfam" id="PF13460">
    <property type="entry name" value="NAD_binding_10"/>
    <property type="match status" value="1"/>
</dbReference>
<name>A0ABS2KCJ5_9GAMM</name>
<comment type="caution">
    <text evidence="2">The sequence shown here is derived from an EMBL/GenBank/DDBJ whole genome shotgun (WGS) entry which is preliminary data.</text>
</comment>
<dbReference type="SUPFAM" id="SSF51735">
    <property type="entry name" value="NAD(P)-binding Rossmann-fold domains"/>
    <property type="match status" value="1"/>
</dbReference>
<dbReference type="PANTHER" id="PTHR43162">
    <property type="match status" value="1"/>
</dbReference>
<dbReference type="EMBL" id="JADIKF010000035">
    <property type="protein sequence ID" value="MBM7128659.1"/>
    <property type="molecule type" value="Genomic_DNA"/>
</dbReference>
<dbReference type="InterPro" id="IPR051604">
    <property type="entry name" value="Ergot_Alk_Oxidoreductase"/>
</dbReference>
<dbReference type="RefSeq" id="WP_204630282.1">
    <property type="nucleotide sequence ID" value="NZ_BSOC01000006.1"/>
</dbReference>
<keyword evidence="3" id="KW-1185">Reference proteome</keyword>
<accession>A0ABS2KCJ5</accession>